<dbReference type="EMBL" id="CAAALY010000277">
    <property type="protein sequence ID" value="VEL06711.1"/>
    <property type="molecule type" value="Genomic_DNA"/>
</dbReference>
<gene>
    <name evidence="2" type="ORF">PXEA_LOCUS151</name>
</gene>
<feature type="compositionally biased region" description="Basic residues" evidence="1">
    <location>
        <begin position="39"/>
        <end position="49"/>
    </location>
</feature>
<feature type="region of interest" description="Disordered" evidence="1">
    <location>
        <begin position="16"/>
        <end position="49"/>
    </location>
</feature>
<proteinExistence type="predicted"/>
<protein>
    <submittedName>
        <fullName evidence="2">Uncharacterized protein</fullName>
    </submittedName>
</protein>
<sequence>MLGLLECFALAEVASPASSNLTKEDNSSGLNSSSENRRHQNHHHCHHNRHIRDQYYRTYHRRHHPHCNSSYQDSQHNYSGHHHQRHPCSHRPRNSHRIQKQDKRHLSVPHYQAIQKQAVGKQNFYQEQDLTSGVKHQISPSSSVLMDQDPKNKPLSDCHKSIINSKNRTHLMNHSQQISYHTDLTTHKRVDSKLTDTQSPVTASLESVGGAGKKSAASSLWKSATSRTFHAITNLADEDLCASYLPWIPVVIEFANL</sequence>
<evidence type="ECO:0000256" key="1">
    <source>
        <dbReference type="SAM" id="MobiDB-lite"/>
    </source>
</evidence>
<dbReference type="AlphaFoldDB" id="A0A3S4ZAQ6"/>
<accession>A0A3S4ZAQ6</accession>
<keyword evidence="3" id="KW-1185">Reference proteome</keyword>
<name>A0A3S4ZAQ6_9PLAT</name>
<evidence type="ECO:0000313" key="3">
    <source>
        <dbReference type="Proteomes" id="UP000784294"/>
    </source>
</evidence>
<feature type="compositionally biased region" description="Basic residues" evidence="1">
    <location>
        <begin position="79"/>
        <end position="98"/>
    </location>
</feature>
<feature type="region of interest" description="Disordered" evidence="1">
    <location>
        <begin position="64"/>
        <end position="103"/>
    </location>
</feature>
<comment type="caution">
    <text evidence="2">The sequence shown here is derived from an EMBL/GenBank/DDBJ whole genome shotgun (WGS) entry which is preliminary data.</text>
</comment>
<feature type="compositionally biased region" description="Polar residues" evidence="1">
    <location>
        <begin position="16"/>
        <end position="34"/>
    </location>
</feature>
<dbReference type="Proteomes" id="UP000784294">
    <property type="component" value="Unassembled WGS sequence"/>
</dbReference>
<reference evidence="2" key="1">
    <citation type="submission" date="2018-11" db="EMBL/GenBank/DDBJ databases">
        <authorList>
            <consortium name="Pathogen Informatics"/>
        </authorList>
    </citation>
    <scope>NUCLEOTIDE SEQUENCE</scope>
</reference>
<feature type="compositionally biased region" description="Polar residues" evidence="1">
    <location>
        <begin position="67"/>
        <end position="78"/>
    </location>
</feature>
<evidence type="ECO:0000313" key="2">
    <source>
        <dbReference type="EMBL" id="VEL06711.1"/>
    </source>
</evidence>
<organism evidence="2 3">
    <name type="scientific">Protopolystoma xenopodis</name>
    <dbReference type="NCBI Taxonomy" id="117903"/>
    <lineage>
        <taxon>Eukaryota</taxon>
        <taxon>Metazoa</taxon>
        <taxon>Spiralia</taxon>
        <taxon>Lophotrochozoa</taxon>
        <taxon>Platyhelminthes</taxon>
        <taxon>Monogenea</taxon>
        <taxon>Polyopisthocotylea</taxon>
        <taxon>Polystomatidea</taxon>
        <taxon>Polystomatidae</taxon>
        <taxon>Protopolystoma</taxon>
    </lineage>
</organism>